<evidence type="ECO:0000256" key="1">
    <source>
        <dbReference type="SAM" id="Phobius"/>
    </source>
</evidence>
<reference evidence="2 3" key="1">
    <citation type="submission" date="2020-07" db="EMBL/GenBank/DDBJ databases">
        <title>Sequencing the genomes of 1000 actinobacteria strains.</title>
        <authorList>
            <person name="Klenk H.-P."/>
        </authorList>
    </citation>
    <scope>NUCLEOTIDE SEQUENCE [LARGE SCALE GENOMIC DNA]</scope>
    <source>
        <strain evidence="2 3">DSM 15165</strain>
    </source>
</reference>
<name>A0A853CXF0_9MICO</name>
<feature type="transmembrane region" description="Helical" evidence="1">
    <location>
        <begin position="59"/>
        <end position="81"/>
    </location>
</feature>
<organism evidence="2 3">
    <name type="scientific">Leifsonia shinshuensis</name>
    <dbReference type="NCBI Taxonomy" id="150026"/>
    <lineage>
        <taxon>Bacteria</taxon>
        <taxon>Bacillati</taxon>
        <taxon>Actinomycetota</taxon>
        <taxon>Actinomycetes</taxon>
        <taxon>Micrococcales</taxon>
        <taxon>Microbacteriaceae</taxon>
        <taxon>Leifsonia</taxon>
    </lineage>
</organism>
<keyword evidence="1" id="KW-1133">Transmembrane helix</keyword>
<evidence type="ECO:0000313" key="3">
    <source>
        <dbReference type="Proteomes" id="UP000578352"/>
    </source>
</evidence>
<gene>
    <name evidence="2" type="ORF">HNR13_002141</name>
</gene>
<dbReference type="RefSeq" id="WP_179605729.1">
    <property type="nucleotide sequence ID" value="NZ_BAABEH010000001.1"/>
</dbReference>
<sequence length="107" mass="10954">MGSKLRPGVVLWWGIGLTLGGVLLTIAIPQLGYTVVVQPGSANGVDQALLTLIDLAVRVIAQVVSPLGVALIGAAVVMAYVDRPRALAAGLPNAAARPRPPDEEPAQ</sequence>
<evidence type="ECO:0000313" key="2">
    <source>
        <dbReference type="EMBL" id="NYJ23854.1"/>
    </source>
</evidence>
<dbReference type="AlphaFoldDB" id="A0A853CXF0"/>
<dbReference type="Proteomes" id="UP000578352">
    <property type="component" value="Unassembled WGS sequence"/>
</dbReference>
<feature type="transmembrane region" description="Helical" evidence="1">
    <location>
        <begin position="9"/>
        <end position="28"/>
    </location>
</feature>
<dbReference type="EMBL" id="JACCFL010000001">
    <property type="protein sequence ID" value="NYJ23854.1"/>
    <property type="molecule type" value="Genomic_DNA"/>
</dbReference>
<comment type="caution">
    <text evidence="2">The sequence shown here is derived from an EMBL/GenBank/DDBJ whole genome shotgun (WGS) entry which is preliminary data.</text>
</comment>
<keyword evidence="1" id="KW-0472">Membrane</keyword>
<proteinExistence type="predicted"/>
<keyword evidence="1" id="KW-0812">Transmembrane</keyword>
<accession>A0A853CXF0</accession>
<protein>
    <submittedName>
        <fullName evidence="2">Uncharacterized protein</fullName>
    </submittedName>
</protein>